<reference evidence="1 2" key="1">
    <citation type="submission" date="2018-03" db="EMBL/GenBank/DDBJ databases">
        <title>Chitinolytic properties of Streptosporangium nondiastaticum TBG75A20.</title>
        <authorList>
            <person name="Gayathri V."/>
            <person name="Shiburaj S."/>
        </authorList>
    </citation>
    <scope>NUCLEOTIDE SEQUENCE [LARGE SCALE GENOMIC DNA]</scope>
    <source>
        <strain evidence="1 2">TBG75A20</strain>
    </source>
</reference>
<dbReference type="AlphaFoldDB" id="A0A9X7JUB7"/>
<keyword evidence="2" id="KW-1185">Reference proteome</keyword>
<gene>
    <name evidence="1" type="ORF">B7P34_04650</name>
</gene>
<dbReference type="Proteomes" id="UP000242427">
    <property type="component" value="Unassembled WGS sequence"/>
</dbReference>
<protein>
    <submittedName>
        <fullName evidence="1">Uncharacterized protein</fullName>
    </submittedName>
</protein>
<dbReference type="EMBL" id="PXWG01000006">
    <property type="protein sequence ID" value="PSJ29804.1"/>
    <property type="molecule type" value="Genomic_DNA"/>
</dbReference>
<organism evidence="1 2">
    <name type="scientific">Streptosporangium nondiastaticum</name>
    <dbReference type="NCBI Taxonomy" id="35764"/>
    <lineage>
        <taxon>Bacteria</taxon>
        <taxon>Bacillati</taxon>
        <taxon>Actinomycetota</taxon>
        <taxon>Actinomycetes</taxon>
        <taxon>Streptosporangiales</taxon>
        <taxon>Streptosporangiaceae</taxon>
        <taxon>Streptosporangium</taxon>
    </lineage>
</organism>
<evidence type="ECO:0000313" key="2">
    <source>
        <dbReference type="Proteomes" id="UP000242427"/>
    </source>
</evidence>
<dbReference type="OrthoDB" id="4228596at2"/>
<proteinExistence type="predicted"/>
<comment type="caution">
    <text evidence="1">The sequence shown here is derived from an EMBL/GenBank/DDBJ whole genome shotgun (WGS) entry which is preliminary data.</text>
</comment>
<evidence type="ECO:0000313" key="1">
    <source>
        <dbReference type="EMBL" id="PSJ29804.1"/>
    </source>
</evidence>
<dbReference type="RefSeq" id="WP_106674490.1">
    <property type="nucleotide sequence ID" value="NZ_PXWG01000006.1"/>
</dbReference>
<accession>A0A9X7JUB7</accession>
<sequence length="140" mass="14907">MSETGTPYGTPFGDLLRAAKEETGLSYRKLAERAVDPTTGVMVGYTTLHRIAQDQSIHLEPGVVGAVAAAIGRSEREVRIAAAQQYCGLIADDPFGASTSEATVVVVHAPGTGRKDMPKVETLLRKWAAGELPRELAEDD</sequence>
<name>A0A9X7JUB7_9ACTN</name>